<gene>
    <name evidence="1" type="ORF">HaLaN_02695</name>
</gene>
<reference evidence="1 2" key="1">
    <citation type="submission" date="2020-02" db="EMBL/GenBank/DDBJ databases">
        <title>Draft genome sequence of Haematococcus lacustris strain NIES-144.</title>
        <authorList>
            <person name="Morimoto D."/>
            <person name="Nakagawa S."/>
            <person name="Yoshida T."/>
            <person name="Sawayama S."/>
        </authorList>
    </citation>
    <scope>NUCLEOTIDE SEQUENCE [LARGE SCALE GENOMIC DNA]</scope>
    <source>
        <strain evidence="1 2">NIES-144</strain>
    </source>
</reference>
<dbReference type="Proteomes" id="UP000485058">
    <property type="component" value="Unassembled WGS sequence"/>
</dbReference>
<dbReference type="Gene3D" id="1.25.40.10">
    <property type="entry name" value="Tetratricopeptide repeat domain"/>
    <property type="match status" value="2"/>
</dbReference>
<dbReference type="PANTHER" id="PTHR46082:SF6">
    <property type="entry name" value="AAA+ ATPASE DOMAIN-CONTAINING PROTEIN-RELATED"/>
    <property type="match status" value="1"/>
</dbReference>
<feature type="non-terminal residue" evidence="1">
    <location>
        <position position="1"/>
    </location>
</feature>
<dbReference type="EMBL" id="BLLF01000119">
    <property type="protein sequence ID" value="GFH07834.1"/>
    <property type="molecule type" value="Genomic_DNA"/>
</dbReference>
<comment type="caution">
    <text evidence="1">The sequence shown here is derived from an EMBL/GenBank/DDBJ whole genome shotgun (WGS) entry which is preliminary data.</text>
</comment>
<evidence type="ECO:0000313" key="2">
    <source>
        <dbReference type="Proteomes" id="UP000485058"/>
    </source>
</evidence>
<protein>
    <submittedName>
        <fullName evidence="1">HET domain-containing protein</fullName>
    </submittedName>
</protein>
<dbReference type="InterPro" id="IPR053137">
    <property type="entry name" value="NLR-like"/>
</dbReference>
<sequence length="840" mass="95365">MGETAEPRQKDSRKLAANGLPLLPFAFGTKWKKEKRLTTVSFETSCEQPSFRGAQPESQPVQHATHKAVRTSSSVPQLPSQWCDTQSPRVLNLTARAKSVRGWLHYMGKDDEVCNDEDPNFLLNNTTDEGQGLKPIANSGSSTQDAEDNLLRIASRLGLVREHVAPDMLTNQRPKAASSLSMNHVSPLGIAFKVFEKLQDSVTDPNLTTGEVVHSIIMPQTAQLKCRYCDLVADPKLQDSPTFYVVHSWQASFVAMMEAVRQYVLQLRTNTEDVYLWIDILCINQHIERCGSDMQQIKDVIGVSDRLLFILDKSGLCLQRTWCLWELWQASLSDRFDKIVMLPTSWSWDSCHHAYLTLDISNRSTCSKERDRLVLVTEMQKSTDLLQLSITLRNALLSGAKREMQRAEKLASINPKRYGAAGSAYALLLFLHSRYSEAEEVVRHMLRAYDRFPSKDVTERDLAAATYQLACILRDQGRQPDAERVLQDFVNQFRGMQDELYMEGVSLLTDILTQRHFYTKAEMLARKALDEQEKTHGKTHPHVLRTLLQLAHIAVSQKLYEEGEEHLRDAMRRLDSISHPDSQESAAALHTLALCMYHTNRAAEARERRLKEAEVLLASIFKSRNRSYGGEHHATLASMGQLADLLRESRKEEDADEMERRIIQVGRQLLRYTKIDKFRSLAYITAFLARRDHLLDKAAMFLAKAMVVFNEKLGAENELTVMTKGQLNEIIDKVKWIGTNALEQAQLFTDTIQYGVAEVMFKQAYSISRLVSPESDHKLLVQSLVDALLGQGKVQEAKGIMRSAGLSRKGMKQNMPASYLRWLNTRVAKYMDQNADADDD</sequence>
<keyword evidence="2" id="KW-1185">Reference proteome</keyword>
<dbReference type="InterPro" id="IPR011990">
    <property type="entry name" value="TPR-like_helical_dom_sf"/>
</dbReference>
<dbReference type="PANTHER" id="PTHR46082">
    <property type="entry name" value="ATP/GTP-BINDING PROTEIN-RELATED"/>
    <property type="match status" value="1"/>
</dbReference>
<name>A0A699YLY2_HAELA</name>
<dbReference type="AlphaFoldDB" id="A0A699YLY2"/>
<organism evidence="1 2">
    <name type="scientific">Haematococcus lacustris</name>
    <name type="common">Green alga</name>
    <name type="synonym">Haematococcus pluvialis</name>
    <dbReference type="NCBI Taxonomy" id="44745"/>
    <lineage>
        <taxon>Eukaryota</taxon>
        <taxon>Viridiplantae</taxon>
        <taxon>Chlorophyta</taxon>
        <taxon>core chlorophytes</taxon>
        <taxon>Chlorophyceae</taxon>
        <taxon>CS clade</taxon>
        <taxon>Chlamydomonadales</taxon>
        <taxon>Haematococcaceae</taxon>
        <taxon>Haematococcus</taxon>
    </lineage>
</organism>
<dbReference type="SUPFAM" id="SSF48452">
    <property type="entry name" value="TPR-like"/>
    <property type="match status" value="1"/>
</dbReference>
<accession>A0A699YLY2</accession>
<proteinExistence type="predicted"/>
<evidence type="ECO:0000313" key="1">
    <source>
        <dbReference type="EMBL" id="GFH07834.1"/>
    </source>
</evidence>